<feature type="region of interest" description="Disordered" evidence="1">
    <location>
        <begin position="1"/>
        <end position="56"/>
    </location>
</feature>
<evidence type="ECO:0000313" key="2">
    <source>
        <dbReference type="EMBL" id="GFC94504.1"/>
    </source>
</evidence>
<gene>
    <name evidence="2" type="ORF">Tci_866474</name>
</gene>
<accession>A0A699SAF2</accession>
<proteinExistence type="predicted"/>
<name>A0A699SAF2_TANCI</name>
<evidence type="ECO:0000256" key="1">
    <source>
        <dbReference type="SAM" id="MobiDB-lite"/>
    </source>
</evidence>
<feature type="non-terminal residue" evidence="2">
    <location>
        <position position="84"/>
    </location>
</feature>
<feature type="non-terminal residue" evidence="2">
    <location>
        <position position="1"/>
    </location>
</feature>
<protein>
    <submittedName>
        <fullName evidence="2">Uncharacterized protein</fullName>
    </submittedName>
</protein>
<organism evidence="2">
    <name type="scientific">Tanacetum cinerariifolium</name>
    <name type="common">Dalmatian daisy</name>
    <name type="synonym">Chrysanthemum cinerariifolium</name>
    <dbReference type="NCBI Taxonomy" id="118510"/>
    <lineage>
        <taxon>Eukaryota</taxon>
        <taxon>Viridiplantae</taxon>
        <taxon>Streptophyta</taxon>
        <taxon>Embryophyta</taxon>
        <taxon>Tracheophyta</taxon>
        <taxon>Spermatophyta</taxon>
        <taxon>Magnoliopsida</taxon>
        <taxon>eudicotyledons</taxon>
        <taxon>Gunneridae</taxon>
        <taxon>Pentapetalae</taxon>
        <taxon>asterids</taxon>
        <taxon>campanulids</taxon>
        <taxon>Asterales</taxon>
        <taxon>Asteraceae</taxon>
        <taxon>Asteroideae</taxon>
        <taxon>Anthemideae</taxon>
        <taxon>Anthemidinae</taxon>
        <taxon>Tanacetum</taxon>
    </lineage>
</organism>
<sequence length="84" mass="8776">VPAPVIPDHAPAQPVGLEDGFTPHWIGNNIPNNQNVREPPAEPSARPVSAPYPDDPYVVTRDAAIADAAIATSGIDDDDDDTAP</sequence>
<comment type="caution">
    <text evidence="2">The sequence shown here is derived from an EMBL/GenBank/DDBJ whole genome shotgun (WGS) entry which is preliminary data.</text>
</comment>
<dbReference type="AlphaFoldDB" id="A0A699SAF2"/>
<dbReference type="EMBL" id="BKCJ011149054">
    <property type="protein sequence ID" value="GFC94504.1"/>
    <property type="molecule type" value="Genomic_DNA"/>
</dbReference>
<reference evidence="2" key="1">
    <citation type="journal article" date="2019" name="Sci. Rep.">
        <title>Draft genome of Tanacetum cinerariifolium, the natural source of mosquito coil.</title>
        <authorList>
            <person name="Yamashiro T."/>
            <person name="Shiraishi A."/>
            <person name="Satake H."/>
            <person name="Nakayama K."/>
        </authorList>
    </citation>
    <scope>NUCLEOTIDE SEQUENCE</scope>
</reference>